<dbReference type="PANTHER" id="PTHR21198:SF7">
    <property type="entry name" value="ASPARTATE-GLUTAMATE RACEMASE FAMILY"/>
    <property type="match status" value="1"/>
</dbReference>
<evidence type="ECO:0008006" key="6">
    <source>
        <dbReference type="Google" id="ProtNLM"/>
    </source>
</evidence>
<dbReference type="Gene3D" id="3.40.50.1860">
    <property type="match status" value="2"/>
</dbReference>
<feature type="region of interest" description="Disordered" evidence="3">
    <location>
        <begin position="46"/>
        <end position="67"/>
    </location>
</feature>
<dbReference type="PANTHER" id="PTHR21198">
    <property type="entry name" value="GLUTAMATE RACEMASE"/>
    <property type="match status" value="1"/>
</dbReference>
<accession>A0AAP0KBP5</accession>
<dbReference type="Pfam" id="PF01177">
    <property type="entry name" value="Asp_Glu_race"/>
    <property type="match status" value="1"/>
</dbReference>
<evidence type="ECO:0000256" key="1">
    <source>
        <dbReference type="ARBA" id="ARBA00007847"/>
    </source>
</evidence>
<evidence type="ECO:0000313" key="4">
    <source>
        <dbReference type="EMBL" id="KAK9149686.1"/>
    </source>
</evidence>
<dbReference type="InterPro" id="IPR004380">
    <property type="entry name" value="Asp_race"/>
</dbReference>
<keyword evidence="2" id="KW-0413">Isomerase</keyword>
<dbReference type="InterPro" id="IPR001920">
    <property type="entry name" value="Asp/Glu_race"/>
</dbReference>
<dbReference type="EMBL" id="JBBNAG010000003">
    <property type="protein sequence ID" value="KAK9149686.1"/>
    <property type="molecule type" value="Genomic_DNA"/>
</dbReference>
<sequence>MSLQALHRPLNFIENVNKQWSQRKTWPSSKMVVRSISVLLHTDGSGISPVSKKSSRSGTAPLDRRTISSPRQVNGVGIIGGVSAVSTLNFLEKLVKWSSREGEETVPFVVCCDPVLNKELLFYERSPSYLNQKSSDSPQDHTPVVKNLQERRLFLEQAGACCIVMPCHISHAWHNEISESCSVPILHIGECVAKELKEANMKPLEAGSNLRIGVLATDATLTAGFYQEKLQSQGFEVVLPDKATMEHTVIPAVEALYREDIEGARNLLRIALQVLLVRAVNTIILASDDMRGLLPRDDPLLRKCIDPMDALAKSAVEWAQLAANVNKSS</sequence>
<dbReference type="SUPFAM" id="SSF53681">
    <property type="entry name" value="Aspartate/glutamate racemase"/>
    <property type="match status" value="2"/>
</dbReference>
<reference evidence="4 5" key="1">
    <citation type="submission" date="2024-01" db="EMBL/GenBank/DDBJ databases">
        <title>Genome assemblies of Stephania.</title>
        <authorList>
            <person name="Yang L."/>
        </authorList>
    </citation>
    <scope>NUCLEOTIDE SEQUENCE [LARGE SCALE GENOMIC DNA]</scope>
    <source>
        <strain evidence="4">JXDWG</strain>
        <tissue evidence="4">Leaf</tissue>
    </source>
</reference>
<evidence type="ECO:0000256" key="2">
    <source>
        <dbReference type="ARBA" id="ARBA00023235"/>
    </source>
</evidence>
<comment type="caution">
    <text evidence="4">The sequence shown here is derived from an EMBL/GenBank/DDBJ whole genome shotgun (WGS) entry which is preliminary data.</text>
</comment>
<comment type="similarity">
    <text evidence="1">Belongs to the aspartate/glutamate racemases family.</text>
</comment>
<dbReference type="Proteomes" id="UP001419268">
    <property type="component" value="Unassembled WGS sequence"/>
</dbReference>
<protein>
    <recommendedName>
        <fullName evidence="6">Aspartate racemase</fullName>
    </recommendedName>
</protein>
<evidence type="ECO:0000256" key="3">
    <source>
        <dbReference type="SAM" id="MobiDB-lite"/>
    </source>
</evidence>
<dbReference type="AlphaFoldDB" id="A0AAP0KBP5"/>
<organism evidence="4 5">
    <name type="scientific">Stephania cephalantha</name>
    <dbReference type="NCBI Taxonomy" id="152367"/>
    <lineage>
        <taxon>Eukaryota</taxon>
        <taxon>Viridiplantae</taxon>
        <taxon>Streptophyta</taxon>
        <taxon>Embryophyta</taxon>
        <taxon>Tracheophyta</taxon>
        <taxon>Spermatophyta</taxon>
        <taxon>Magnoliopsida</taxon>
        <taxon>Ranunculales</taxon>
        <taxon>Menispermaceae</taxon>
        <taxon>Menispermoideae</taxon>
        <taxon>Cissampelideae</taxon>
        <taxon>Stephania</taxon>
    </lineage>
</organism>
<name>A0AAP0KBP5_9MAGN</name>
<evidence type="ECO:0000313" key="5">
    <source>
        <dbReference type="Proteomes" id="UP001419268"/>
    </source>
</evidence>
<keyword evidence="5" id="KW-1185">Reference proteome</keyword>
<gene>
    <name evidence="4" type="ORF">Scep_008443</name>
</gene>
<dbReference type="InterPro" id="IPR015942">
    <property type="entry name" value="Asp/Glu/hydantoin_racemase"/>
</dbReference>
<dbReference type="GO" id="GO:0047661">
    <property type="term" value="F:amino-acid racemase activity"/>
    <property type="evidence" value="ECO:0007669"/>
    <property type="project" value="InterPro"/>
</dbReference>
<proteinExistence type="inferred from homology"/>
<dbReference type="NCBIfam" id="TIGR00035">
    <property type="entry name" value="asp_race"/>
    <property type="match status" value="1"/>
</dbReference>